<dbReference type="GO" id="GO:0046872">
    <property type="term" value="F:metal ion binding"/>
    <property type="evidence" value="ECO:0007669"/>
    <property type="project" value="UniProtKB-KW"/>
</dbReference>
<dbReference type="EC" id="3.5.2.10" evidence="6"/>
<keyword evidence="7" id="KW-1185">Reference proteome</keyword>
<dbReference type="Gene3D" id="3.40.50.10310">
    <property type="entry name" value="Creatininase"/>
    <property type="match status" value="1"/>
</dbReference>
<dbReference type="PANTHER" id="PTHR35005">
    <property type="entry name" value="3-DEHYDRO-SCYLLO-INOSOSE HYDROLASE"/>
    <property type="match status" value="1"/>
</dbReference>
<evidence type="ECO:0000256" key="2">
    <source>
        <dbReference type="ARBA" id="ARBA00022723"/>
    </source>
</evidence>
<accession>A0A839EQ96</accession>
<dbReference type="InterPro" id="IPR003785">
    <property type="entry name" value="Creatininase/forma_Hydrolase"/>
</dbReference>
<dbReference type="Proteomes" id="UP000549052">
    <property type="component" value="Unassembled WGS sequence"/>
</dbReference>
<dbReference type="EMBL" id="JACGXN010000010">
    <property type="protein sequence ID" value="MBA8880982.1"/>
    <property type="molecule type" value="Genomic_DNA"/>
</dbReference>
<comment type="similarity">
    <text evidence="5">Belongs to the creatininase superfamily.</text>
</comment>
<dbReference type="GO" id="GO:0047789">
    <property type="term" value="F:creatininase activity"/>
    <property type="evidence" value="ECO:0007669"/>
    <property type="project" value="UniProtKB-EC"/>
</dbReference>
<dbReference type="RefSeq" id="WP_182551597.1">
    <property type="nucleotide sequence ID" value="NZ_JACGXN010000010.1"/>
</dbReference>
<dbReference type="AlphaFoldDB" id="A0A839EQ96"/>
<keyword evidence="3 6" id="KW-0378">Hydrolase</keyword>
<dbReference type="PANTHER" id="PTHR35005:SF1">
    <property type="entry name" value="2-AMINO-5-FORMYLAMINO-6-RIBOSYLAMINOPYRIMIDIN-4(3H)-ONE 5'-MONOPHOSPHATE DEFORMYLASE"/>
    <property type="match status" value="1"/>
</dbReference>
<proteinExistence type="inferred from homology"/>
<evidence type="ECO:0000256" key="5">
    <source>
        <dbReference type="ARBA" id="ARBA00024029"/>
    </source>
</evidence>
<evidence type="ECO:0000313" key="6">
    <source>
        <dbReference type="EMBL" id="MBA8880982.1"/>
    </source>
</evidence>
<name>A0A839EQ96_9HYPH</name>
<dbReference type="InterPro" id="IPR024087">
    <property type="entry name" value="Creatininase-like_sf"/>
</dbReference>
<evidence type="ECO:0000256" key="3">
    <source>
        <dbReference type="ARBA" id="ARBA00022801"/>
    </source>
</evidence>
<dbReference type="GO" id="GO:0016811">
    <property type="term" value="F:hydrolase activity, acting on carbon-nitrogen (but not peptide) bonds, in linear amides"/>
    <property type="evidence" value="ECO:0007669"/>
    <property type="project" value="TreeGrafter"/>
</dbReference>
<organism evidence="6 7">
    <name type="scientific">Phyllobacterium myrsinacearum</name>
    <dbReference type="NCBI Taxonomy" id="28101"/>
    <lineage>
        <taxon>Bacteria</taxon>
        <taxon>Pseudomonadati</taxon>
        <taxon>Pseudomonadota</taxon>
        <taxon>Alphaproteobacteria</taxon>
        <taxon>Hyphomicrobiales</taxon>
        <taxon>Phyllobacteriaceae</taxon>
        <taxon>Phyllobacterium</taxon>
    </lineage>
</organism>
<evidence type="ECO:0000256" key="4">
    <source>
        <dbReference type="ARBA" id="ARBA00022833"/>
    </source>
</evidence>
<dbReference type="Pfam" id="PF02633">
    <property type="entry name" value="Creatininase"/>
    <property type="match status" value="1"/>
</dbReference>
<protein>
    <submittedName>
        <fullName evidence="6">Creatinine amidohydrolase</fullName>
        <ecNumber evidence="6">3.5.2.10</ecNumber>
    </submittedName>
</protein>
<dbReference type="SUPFAM" id="SSF102215">
    <property type="entry name" value="Creatininase"/>
    <property type="match status" value="1"/>
</dbReference>
<comment type="cofactor">
    <cofactor evidence="1">
        <name>Zn(2+)</name>
        <dbReference type="ChEBI" id="CHEBI:29105"/>
    </cofactor>
</comment>
<sequence>MTSEVEWARLTAPELKVRAGQSNSVVILPVGSLEQHGPHLPVITDTASAFAVSVQAAKSLAGDTTVTVLPGLWLGMSEHHLPFGGTVSLDYSAYRGVLQGIVRSLKVLGFQRLLIVNGHGGNIDPLAVAVRELAVEYKMPIVATTPWMLAPEKLAAIFEVDAGPTHACEGESSVMLAIAGDVVRVEKFAEAAEKHDGAVSVPSGISRFYAFPERAPVTGTMGDPRSATAEKGERFLKVQADELVALIRSEKIWTKPQGVWGEW</sequence>
<evidence type="ECO:0000256" key="1">
    <source>
        <dbReference type="ARBA" id="ARBA00001947"/>
    </source>
</evidence>
<evidence type="ECO:0000313" key="7">
    <source>
        <dbReference type="Proteomes" id="UP000549052"/>
    </source>
</evidence>
<dbReference type="GO" id="GO:0009231">
    <property type="term" value="P:riboflavin biosynthetic process"/>
    <property type="evidence" value="ECO:0007669"/>
    <property type="project" value="TreeGrafter"/>
</dbReference>
<keyword evidence="2" id="KW-0479">Metal-binding</keyword>
<gene>
    <name evidence="6" type="ORF">FHW16_004717</name>
</gene>
<keyword evidence="4" id="KW-0862">Zinc</keyword>
<comment type="caution">
    <text evidence="6">The sequence shown here is derived from an EMBL/GenBank/DDBJ whole genome shotgun (WGS) entry which is preliminary data.</text>
</comment>
<reference evidence="6 7" key="1">
    <citation type="submission" date="2020-07" db="EMBL/GenBank/DDBJ databases">
        <title>Genomic Encyclopedia of Type Strains, Phase IV (KMG-V): Genome sequencing to study the core and pangenomes of soil and plant-associated prokaryotes.</title>
        <authorList>
            <person name="Whitman W."/>
        </authorList>
    </citation>
    <scope>NUCLEOTIDE SEQUENCE [LARGE SCALE GENOMIC DNA]</scope>
    <source>
        <strain evidence="6 7">AN3</strain>
    </source>
</reference>